<evidence type="ECO:0000313" key="1">
    <source>
        <dbReference type="EMBL" id="TWJ04765.1"/>
    </source>
</evidence>
<proteinExistence type="predicted"/>
<dbReference type="EMBL" id="VLLI01000001">
    <property type="protein sequence ID" value="TWJ04765.1"/>
    <property type="molecule type" value="Genomic_DNA"/>
</dbReference>
<organism evidence="1 2">
    <name type="scientific">Mucilaginibacter frigoritolerans</name>
    <dbReference type="NCBI Taxonomy" id="652788"/>
    <lineage>
        <taxon>Bacteria</taxon>
        <taxon>Pseudomonadati</taxon>
        <taxon>Bacteroidota</taxon>
        <taxon>Sphingobacteriia</taxon>
        <taxon>Sphingobacteriales</taxon>
        <taxon>Sphingobacteriaceae</taxon>
        <taxon>Mucilaginibacter</taxon>
    </lineage>
</organism>
<comment type="caution">
    <text evidence="1">The sequence shown here is derived from an EMBL/GenBank/DDBJ whole genome shotgun (WGS) entry which is preliminary data.</text>
</comment>
<dbReference type="OrthoDB" id="791521at2"/>
<evidence type="ECO:0000313" key="2">
    <source>
        <dbReference type="Proteomes" id="UP000317010"/>
    </source>
</evidence>
<reference evidence="1 2" key="1">
    <citation type="submission" date="2019-07" db="EMBL/GenBank/DDBJ databases">
        <title>Genomic Encyclopedia of Archaeal and Bacterial Type Strains, Phase II (KMG-II): from individual species to whole genera.</title>
        <authorList>
            <person name="Goeker M."/>
        </authorList>
    </citation>
    <scope>NUCLEOTIDE SEQUENCE [LARGE SCALE GENOMIC DNA]</scope>
    <source>
        <strain evidence="1 2">ATCC BAA-1854</strain>
    </source>
</reference>
<dbReference type="RefSeq" id="WP_144909240.1">
    <property type="nucleotide sequence ID" value="NZ_VLLI01000001.1"/>
</dbReference>
<gene>
    <name evidence="1" type="ORF">JN11_00486</name>
</gene>
<keyword evidence="2" id="KW-1185">Reference proteome</keyword>
<name>A0A562UHQ5_9SPHI</name>
<protein>
    <submittedName>
        <fullName evidence="1">Uncharacterized protein</fullName>
    </submittedName>
</protein>
<dbReference type="Proteomes" id="UP000317010">
    <property type="component" value="Unassembled WGS sequence"/>
</dbReference>
<sequence length="206" mass="24134">MNNLPFDTIGLCSEEIDRFHDTYKALKSKFQVETTGTIDFHLEQFEIFNSYMDFNLRDSFAIKHQQNDSYLFFLETQTKNHEKGSIAGCLEHQTWALAYLKHDFGRVLIRRETIADKIIELVHPVELDFEEDKAFSDTFYVLVNDRTKATRAIDRHFRNAVMDVREDNFIIEIVEHTLVIGDRKPISPERAVFLAEFVTRVCNTCS</sequence>
<dbReference type="AlphaFoldDB" id="A0A562UHQ5"/>
<accession>A0A562UHQ5</accession>